<dbReference type="PROSITE" id="PS50835">
    <property type="entry name" value="IG_LIKE"/>
    <property type="match status" value="1"/>
</dbReference>
<dbReference type="SUPFAM" id="SSF48726">
    <property type="entry name" value="Immunoglobulin"/>
    <property type="match status" value="1"/>
</dbReference>
<reference evidence="5" key="2">
    <citation type="submission" date="2025-08" db="UniProtKB">
        <authorList>
            <consortium name="Ensembl"/>
        </authorList>
    </citation>
    <scope>IDENTIFICATION</scope>
</reference>
<dbReference type="InterPro" id="IPR013783">
    <property type="entry name" value="Ig-like_fold"/>
</dbReference>
<dbReference type="Proteomes" id="UP000265120">
    <property type="component" value="Chromosome 1"/>
</dbReference>
<reference evidence="5 6" key="1">
    <citation type="journal article" date="2014" name="Nat. Genet.">
        <title>Whole-genome sequence of a flatfish provides insights into ZW sex chromosome evolution and adaptation to a benthic lifestyle.</title>
        <authorList>
            <person name="Chen S."/>
            <person name="Zhang G."/>
            <person name="Shao C."/>
            <person name="Huang Q."/>
            <person name="Liu G."/>
            <person name="Zhang P."/>
            <person name="Song W."/>
            <person name="An N."/>
            <person name="Chalopin D."/>
            <person name="Volff J.N."/>
            <person name="Hong Y."/>
            <person name="Li Q."/>
            <person name="Sha Z."/>
            <person name="Zhou H."/>
            <person name="Xie M."/>
            <person name="Yu Q."/>
            <person name="Liu Y."/>
            <person name="Xiang H."/>
            <person name="Wang N."/>
            <person name="Wu K."/>
            <person name="Yang C."/>
            <person name="Zhou Q."/>
            <person name="Liao X."/>
            <person name="Yang L."/>
            <person name="Hu Q."/>
            <person name="Zhang J."/>
            <person name="Meng L."/>
            <person name="Jin L."/>
            <person name="Tian Y."/>
            <person name="Lian J."/>
            <person name="Yang J."/>
            <person name="Miao G."/>
            <person name="Liu S."/>
            <person name="Liang Z."/>
            <person name="Yan F."/>
            <person name="Li Y."/>
            <person name="Sun B."/>
            <person name="Zhang H."/>
            <person name="Zhang J."/>
            <person name="Zhu Y."/>
            <person name="Du M."/>
            <person name="Zhao Y."/>
            <person name="Schartl M."/>
            <person name="Tang Q."/>
            <person name="Wang J."/>
        </authorList>
    </citation>
    <scope>NUCLEOTIDE SEQUENCE</scope>
</reference>
<keyword evidence="2" id="KW-0391">Immunity</keyword>
<dbReference type="Gene3D" id="2.60.40.10">
    <property type="entry name" value="Immunoglobulins"/>
    <property type="match status" value="1"/>
</dbReference>
<dbReference type="InterPro" id="IPR036179">
    <property type="entry name" value="Ig-like_dom_sf"/>
</dbReference>
<dbReference type="Ensembl" id="ENSCSET00000015125.1">
    <property type="protein sequence ID" value="ENSCSEP00000014946.1"/>
    <property type="gene ID" value="ENSCSEG00000009609.1"/>
</dbReference>
<dbReference type="InParanoid" id="A0A3P8VNU3"/>
<name>A0A3P8VNU3_CYNSE</name>
<dbReference type="GeneTree" id="ENSGT00730000111153"/>
<evidence type="ECO:0000256" key="2">
    <source>
        <dbReference type="ARBA" id="ARBA00022859"/>
    </source>
</evidence>
<keyword evidence="1 3" id="KW-0732">Signal</keyword>
<evidence type="ECO:0000256" key="3">
    <source>
        <dbReference type="SAM" id="SignalP"/>
    </source>
</evidence>
<feature type="chain" id="PRO_5018121908" description="Ig-like domain-containing protein" evidence="3">
    <location>
        <begin position="27"/>
        <end position="160"/>
    </location>
</feature>
<dbReference type="InterPro" id="IPR013106">
    <property type="entry name" value="Ig_V-set"/>
</dbReference>
<accession>A0A3P8VNU3</accession>
<protein>
    <recommendedName>
        <fullName evidence="4">Ig-like domain-containing protein</fullName>
    </recommendedName>
</protein>
<dbReference type="InterPro" id="IPR007110">
    <property type="entry name" value="Ig-like_dom"/>
</dbReference>
<evidence type="ECO:0000313" key="6">
    <source>
        <dbReference type="Proteomes" id="UP000265120"/>
    </source>
</evidence>
<evidence type="ECO:0000259" key="4">
    <source>
        <dbReference type="PROSITE" id="PS50835"/>
    </source>
</evidence>
<dbReference type="SMART" id="SM00406">
    <property type="entry name" value="IGv"/>
    <property type="match status" value="1"/>
</dbReference>
<dbReference type="GO" id="GO:0005886">
    <property type="term" value="C:plasma membrane"/>
    <property type="evidence" value="ECO:0007669"/>
    <property type="project" value="TreeGrafter"/>
</dbReference>
<dbReference type="GO" id="GO:0007166">
    <property type="term" value="P:cell surface receptor signaling pathway"/>
    <property type="evidence" value="ECO:0007669"/>
    <property type="project" value="TreeGrafter"/>
</dbReference>
<feature type="signal peptide" evidence="3">
    <location>
        <begin position="1"/>
        <end position="26"/>
    </location>
</feature>
<evidence type="ECO:0000256" key="1">
    <source>
        <dbReference type="ARBA" id="ARBA00022729"/>
    </source>
</evidence>
<dbReference type="Pfam" id="PF07686">
    <property type="entry name" value="V-set"/>
    <property type="match status" value="1"/>
</dbReference>
<evidence type="ECO:0000313" key="5">
    <source>
        <dbReference type="Ensembl" id="ENSCSEP00000014946.1"/>
    </source>
</evidence>
<dbReference type="OMA" id="FSKERYP"/>
<dbReference type="GO" id="GO:0002376">
    <property type="term" value="P:immune system process"/>
    <property type="evidence" value="ECO:0007669"/>
    <property type="project" value="UniProtKB-KW"/>
</dbReference>
<dbReference type="PANTHER" id="PTHR23268">
    <property type="entry name" value="T-CELL RECEPTOR BETA CHAIN"/>
    <property type="match status" value="1"/>
</dbReference>
<dbReference type="PANTHER" id="PTHR23268:SF102">
    <property type="entry name" value="IMMUNOGLOBULIN V-SET DOMAIN-CONTAINING PROTEIN"/>
    <property type="match status" value="1"/>
</dbReference>
<organism evidence="5 6">
    <name type="scientific">Cynoglossus semilaevis</name>
    <name type="common">Tongue sole</name>
    <dbReference type="NCBI Taxonomy" id="244447"/>
    <lineage>
        <taxon>Eukaryota</taxon>
        <taxon>Metazoa</taxon>
        <taxon>Chordata</taxon>
        <taxon>Craniata</taxon>
        <taxon>Vertebrata</taxon>
        <taxon>Euteleostomi</taxon>
        <taxon>Actinopterygii</taxon>
        <taxon>Neopterygii</taxon>
        <taxon>Teleostei</taxon>
        <taxon>Neoteleostei</taxon>
        <taxon>Acanthomorphata</taxon>
        <taxon>Carangaria</taxon>
        <taxon>Pleuronectiformes</taxon>
        <taxon>Pleuronectoidei</taxon>
        <taxon>Cynoglossidae</taxon>
        <taxon>Cynoglossinae</taxon>
        <taxon>Cynoglossus</taxon>
    </lineage>
</organism>
<dbReference type="STRING" id="244447.ENSCSEP00000014946"/>
<sequence>MHLWPKTSSILLFISSLCLCVSLTDGSDVTQTPQLWRNKSQSATMHCSHTKGGSYFQMYWYRQRPGQTMEEIVFTTLTPPHQYQSGFSKERYPAEKKDAETGSLTVKTLLPDDSAIYFCSVSQHNGADLPGSETTAHDRSQHYVVYISSVLPCNEIFWGK</sequence>
<dbReference type="InterPro" id="IPR050413">
    <property type="entry name" value="TCR_beta_variable"/>
</dbReference>
<dbReference type="AlphaFoldDB" id="A0A3P8VNU3"/>
<proteinExistence type="predicted"/>
<reference evidence="5" key="3">
    <citation type="submission" date="2025-09" db="UniProtKB">
        <authorList>
            <consortium name="Ensembl"/>
        </authorList>
    </citation>
    <scope>IDENTIFICATION</scope>
</reference>
<keyword evidence="6" id="KW-1185">Reference proteome</keyword>
<dbReference type="InterPro" id="IPR003599">
    <property type="entry name" value="Ig_sub"/>
</dbReference>
<dbReference type="SMART" id="SM00409">
    <property type="entry name" value="IG"/>
    <property type="match status" value="1"/>
</dbReference>
<feature type="domain" description="Ig-like" evidence="4">
    <location>
        <begin position="5"/>
        <end position="136"/>
    </location>
</feature>